<reference evidence="2" key="1">
    <citation type="submission" date="2022-05" db="EMBL/GenBank/DDBJ databases">
        <title>Expanded diversity of anoxic marine methylotrophy in a Black Sea sulfate reducing microorganism.</title>
        <authorList>
            <person name="Fischer P.Q."/>
            <person name="Stams A.J.M."/>
            <person name="Villanueva L."/>
            <person name="Sousa D.Z."/>
        </authorList>
    </citation>
    <scope>NUCLEOTIDE SEQUENCE</scope>
    <source>
        <strain evidence="2">P130</strain>
    </source>
</reference>
<organism evidence="2 3">
    <name type="scientific">Desulfosporosinus nitroreducens</name>
    <dbReference type="NCBI Taxonomy" id="2018668"/>
    <lineage>
        <taxon>Bacteria</taxon>
        <taxon>Bacillati</taxon>
        <taxon>Bacillota</taxon>
        <taxon>Clostridia</taxon>
        <taxon>Eubacteriales</taxon>
        <taxon>Desulfitobacteriaceae</taxon>
        <taxon>Desulfosporosinus</taxon>
    </lineage>
</organism>
<keyword evidence="1" id="KW-0472">Membrane</keyword>
<keyword evidence="1" id="KW-0812">Transmembrane</keyword>
<keyword evidence="3" id="KW-1185">Reference proteome</keyword>
<dbReference type="EMBL" id="JAMJEV010000014">
    <property type="protein sequence ID" value="MDO0824414.1"/>
    <property type="molecule type" value="Genomic_DNA"/>
</dbReference>
<feature type="transmembrane region" description="Helical" evidence="1">
    <location>
        <begin position="6"/>
        <end position="25"/>
    </location>
</feature>
<name>A0ABT8QV26_9FIRM</name>
<dbReference type="Proteomes" id="UP001176021">
    <property type="component" value="Unassembled WGS sequence"/>
</dbReference>
<sequence length="116" mass="12956">MVYEVCALVATIILGVIGVELMLWIRSARKLTDEAKQTVQDINAHLPYLLSDVQAVTSIVRQTSEQVGGTVNEVAVSLEEMRKNPLRFIAVFLEGIKQLMALWQDIRGRKKEASDS</sequence>
<evidence type="ECO:0000313" key="3">
    <source>
        <dbReference type="Proteomes" id="UP001176021"/>
    </source>
</evidence>
<evidence type="ECO:0008006" key="4">
    <source>
        <dbReference type="Google" id="ProtNLM"/>
    </source>
</evidence>
<protein>
    <recommendedName>
        <fullName evidence="4">DUF948 domain-containing protein</fullName>
    </recommendedName>
</protein>
<comment type="caution">
    <text evidence="2">The sequence shown here is derived from an EMBL/GenBank/DDBJ whole genome shotgun (WGS) entry which is preliminary data.</text>
</comment>
<evidence type="ECO:0000313" key="2">
    <source>
        <dbReference type="EMBL" id="MDO0824414.1"/>
    </source>
</evidence>
<proteinExistence type="predicted"/>
<gene>
    <name evidence="2" type="ORF">M8H41_16365</name>
</gene>
<dbReference type="RefSeq" id="WP_302049357.1">
    <property type="nucleotide sequence ID" value="NZ_JAMJEV010000014.1"/>
</dbReference>
<accession>A0ABT8QV26</accession>
<evidence type="ECO:0000256" key="1">
    <source>
        <dbReference type="SAM" id="Phobius"/>
    </source>
</evidence>
<keyword evidence="1" id="KW-1133">Transmembrane helix</keyword>